<dbReference type="SUPFAM" id="SSF51735">
    <property type="entry name" value="NAD(P)-binding Rossmann-fold domains"/>
    <property type="match status" value="1"/>
</dbReference>
<evidence type="ECO:0000313" key="5">
    <source>
        <dbReference type="Proteomes" id="UP001139263"/>
    </source>
</evidence>
<protein>
    <submittedName>
        <fullName evidence="4">Sepiapterin reductase</fullName>
        <ecNumber evidence="4">1.1.1.325</ecNumber>
    </submittedName>
</protein>
<gene>
    <name evidence="4" type="ORF">MM817_02331</name>
</gene>
<dbReference type="CDD" id="cd05233">
    <property type="entry name" value="SDR_c"/>
    <property type="match status" value="1"/>
</dbReference>
<comment type="caution">
    <text evidence="4">The sequence shown here is derived from an EMBL/GenBank/DDBJ whole genome shotgun (WGS) entry which is preliminary data.</text>
</comment>
<comment type="similarity">
    <text evidence="1 3">Belongs to the short-chain dehydrogenases/reductases (SDR) family.</text>
</comment>
<dbReference type="PANTHER" id="PTHR42760:SF37">
    <property type="entry name" value="CLAVALDEHYDE DEHYDROGENASE"/>
    <property type="match status" value="1"/>
</dbReference>
<dbReference type="Gene3D" id="3.40.50.720">
    <property type="entry name" value="NAD(P)-binding Rossmann-like Domain"/>
    <property type="match status" value="1"/>
</dbReference>
<evidence type="ECO:0000256" key="1">
    <source>
        <dbReference type="ARBA" id="ARBA00006484"/>
    </source>
</evidence>
<name>A0A9X1V936_9BACL</name>
<dbReference type="GO" id="GO:0016616">
    <property type="term" value="F:oxidoreductase activity, acting on the CH-OH group of donors, NAD or NADP as acceptor"/>
    <property type="evidence" value="ECO:0007669"/>
    <property type="project" value="UniProtKB-ARBA"/>
</dbReference>
<dbReference type="AlphaFoldDB" id="A0A9X1V936"/>
<evidence type="ECO:0000256" key="3">
    <source>
        <dbReference type="RuleBase" id="RU000363"/>
    </source>
</evidence>
<dbReference type="PANTHER" id="PTHR42760">
    <property type="entry name" value="SHORT-CHAIN DEHYDROGENASES/REDUCTASES FAMILY MEMBER"/>
    <property type="match status" value="1"/>
</dbReference>
<accession>A0A9X1V936</accession>
<dbReference type="RefSeq" id="WP_241715217.1">
    <property type="nucleotide sequence ID" value="NZ_JALBUF010000008.1"/>
</dbReference>
<dbReference type="NCBIfam" id="NF005806">
    <property type="entry name" value="PRK07666.1"/>
    <property type="match status" value="1"/>
</dbReference>
<dbReference type="EMBL" id="JALBUF010000008">
    <property type="protein sequence ID" value="MCI0184036.1"/>
    <property type="molecule type" value="Genomic_DNA"/>
</dbReference>
<dbReference type="Pfam" id="PF00106">
    <property type="entry name" value="adh_short"/>
    <property type="match status" value="1"/>
</dbReference>
<dbReference type="EC" id="1.1.1.325" evidence="4"/>
<dbReference type="InterPro" id="IPR036291">
    <property type="entry name" value="NAD(P)-bd_dom_sf"/>
</dbReference>
<dbReference type="InterPro" id="IPR002347">
    <property type="entry name" value="SDR_fam"/>
</dbReference>
<organism evidence="4 5">
    <name type="scientific">Sulfoacidibacillus ferrooxidans</name>
    <dbReference type="NCBI Taxonomy" id="2005001"/>
    <lineage>
        <taxon>Bacteria</taxon>
        <taxon>Bacillati</taxon>
        <taxon>Bacillota</taxon>
        <taxon>Bacilli</taxon>
        <taxon>Bacillales</taxon>
        <taxon>Alicyclobacillaceae</taxon>
        <taxon>Sulfoacidibacillus</taxon>
    </lineage>
</organism>
<dbReference type="PROSITE" id="PS00061">
    <property type="entry name" value="ADH_SHORT"/>
    <property type="match status" value="1"/>
</dbReference>
<reference evidence="4" key="1">
    <citation type="submission" date="2022-03" db="EMBL/GenBank/DDBJ databases">
        <title>Draft Genome Sequence of Firmicute Strain S0AB, a Heterotrophic Iron/Sulfur-Oxidizing Extreme Acidophile.</title>
        <authorList>
            <person name="Vergara E."/>
            <person name="Pakostova E."/>
            <person name="Johnson D.B."/>
            <person name="Holmes D.S."/>
        </authorList>
    </citation>
    <scope>NUCLEOTIDE SEQUENCE</scope>
    <source>
        <strain evidence="4">S0AB</strain>
    </source>
</reference>
<dbReference type="InterPro" id="IPR020904">
    <property type="entry name" value="Sc_DH/Rdtase_CS"/>
</dbReference>
<dbReference type="PIRSF" id="PIRSF000126">
    <property type="entry name" value="11-beta-HSD1"/>
    <property type="match status" value="1"/>
</dbReference>
<sequence>MKLQGMNALVTGAGKGIGRAIATALAQQGVHVGLIARSQSDVSSLAKDLHEKYQVKTAYATADISELPDVEKAVESICEQLGSIDTLINNAGIGTFGLLVDMDPAEWEHIIRVNLLGTYYVTHAVLPMMIAKQHGNIINISSTSGERGAATTTAYSASKFGIMGMTESLMYEVRKHNIRVTALAPSTVNTELAAKAGLKTSDEDWMMQPEDLAELVIAFLSLPQRVYVKTAGLWMTNPQ</sequence>
<evidence type="ECO:0000313" key="4">
    <source>
        <dbReference type="EMBL" id="MCI0184036.1"/>
    </source>
</evidence>
<keyword evidence="2 4" id="KW-0560">Oxidoreductase</keyword>
<dbReference type="PRINTS" id="PR00080">
    <property type="entry name" value="SDRFAMILY"/>
</dbReference>
<dbReference type="FunFam" id="3.40.50.720:FF:000047">
    <property type="entry name" value="NADP-dependent L-serine/L-allo-threonine dehydrogenase"/>
    <property type="match status" value="1"/>
</dbReference>
<dbReference type="PRINTS" id="PR00081">
    <property type="entry name" value="GDHRDH"/>
</dbReference>
<keyword evidence="5" id="KW-1185">Reference proteome</keyword>
<dbReference type="Proteomes" id="UP001139263">
    <property type="component" value="Unassembled WGS sequence"/>
</dbReference>
<evidence type="ECO:0000256" key="2">
    <source>
        <dbReference type="ARBA" id="ARBA00023002"/>
    </source>
</evidence>
<proteinExistence type="inferred from homology"/>